<organism evidence="1 2">
    <name type="scientific">Bauhinia variegata</name>
    <name type="common">Purple orchid tree</name>
    <name type="synonym">Phanera variegata</name>
    <dbReference type="NCBI Taxonomy" id="167791"/>
    <lineage>
        <taxon>Eukaryota</taxon>
        <taxon>Viridiplantae</taxon>
        <taxon>Streptophyta</taxon>
        <taxon>Embryophyta</taxon>
        <taxon>Tracheophyta</taxon>
        <taxon>Spermatophyta</taxon>
        <taxon>Magnoliopsida</taxon>
        <taxon>eudicotyledons</taxon>
        <taxon>Gunneridae</taxon>
        <taxon>Pentapetalae</taxon>
        <taxon>rosids</taxon>
        <taxon>fabids</taxon>
        <taxon>Fabales</taxon>
        <taxon>Fabaceae</taxon>
        <taxon>Cercidoideae</taxon>
        <taxon>Cercideae</taxon>
        <taxon>Bauhiniinae</taxon>
        <taxon>Bauhinia</taxon>
    </lineage>
</organism>
<name>A0ACB9PAD5_BAUVA</name>
<sequence>MILERSMHELRENMHTISELMACKSQVDESPNQSSVFVWLKKRRATSKSKSMTFLNRRLGRFGSQEPGSLWIPLRDISDGLPLALCTTIPVDELSSFRDLIARLGDSPDAPPVTCILSDGVMGFTLKVAHEFNIPEFMLFKPSACGLFGYLNFEELQKRCYFPLKGYLFINIQF</sequence>
<dbReference type="Proteomes" id="UP000828941">
    <property type="component" value="Chromosome 5"/>
</dbReference>
<accession>A0ACB9PAD5</accession>
<gene>
    <name evidence="1" type="ORF">L6164_012046</name>
</gene>
<proteinExistence type="predicted"/>
<evidence type="ECO:0000313" key="2">
    <source>
        <dbReference type="Proteomes" id="UP000828941"/>
    </source>
</evidence>
<dbReference type="EMBL" id="CM039430">
    <property type="protein sequence ID" value="KAI4344859.1"/>
    <property type="molecule type" value="Genomic_DNA"/>
</dbReference>
<protein>
    <submittedName>
        <fullName evidence="1">Uncharacterized protein</fullName>
    </submittedName>
</protein>
<comment type="caution">
    <text evidence="1">The sequence shown here is derived from an EMBL/GenBank/DDBJ whole genome shotgun (WGS) entry which is preliminary data.</text>
</comment>
<reference evidence="1 2" key="1">
    <citation type="journal article" date="2022" name="DNA Res.">
        <title>Chromosomal-level genome assembly of the orchid tree Bauhinia variegata (Leguminosae; Cercidoideae) supports the allotetraploid origin hypothesis of Bauhinia.</title>
        <authorList>
            <person name="Zhong Y."/>
            <person name="Chen Y."/>
            <person name="Zheng D."/>
            <person name="Pang J."/>
            <person name="Liu Y."/>
            <person name="Luo S."/>
            <person name="Meng S."/>
            <person name="Qian L."/>
            <person name="Wei D."/>
            <person name="Dai S."/>
            <person name="Zhou R."/>
        </authorList>
    </citation>
    <scope>NUCLEOTIDE SEQUENCE [LARGE SCALE GENOMIC DNA]</scope>
    <source>
        <strain evidence="1">BV-YZ2020</strain>
    </source>
</reference>
<keyword evidence="2" id="KW-1185">Reference proteome</keyword>
<evidence type="ECO:0000313" key="1">
    <source>
        <dbReference type="EMBL" id="KAI4344859.1"/>
    </source>
</evidence>